<evidence type="ECO:0000313" key="4">
    <source>
        <dbReference type="EMBL" id="CAK9214487.1"/>
    </source>
</evidence>
<dbReference type="SUPFAM" id="SSF52058">
    <property type="entry name" value="L domain-like"/>
    <property type="match status" value="1"/>
</dbReference>
<dbReference type="InterPro" id="IPR001611">
    <property type="entry name" value="Leu-rich_rpt"/>
</dbReference>
<feature type="domain" description="Malectin-like" evidence="3">
    <location>
        <begin position="33"/>
        <end position="356"/>
    </location>
</feature>
<organism evidence="4 5">
    <name type="scientific">Sphagnum troendelagicum</name>
    <dbReference type="NCBI Taxonomy" id="128251"/>
    <lineage>
        <taxon>Eukaryota</taxon>
        <taxon>Viridiplantae</taxon>
        <taxon>Streptophyta</taxon>
        <taxon>Embryophyta</taxon>
        <taxon>Bryophyta</taxon>
        <taxon>Sphagnophytina</taxon>
        <taxon>Sphagnopsida</taxon>
        <taxon>Sphagnales</taxon>
        <taxon>Sphagnaceae</taxon>
        <taxon>Sphagnum</taxon>
    </lineage>
</organism>
<gene>
    <name evidence="4" type="ORF">CSSPTR1EN2_LOCUS12256</name>
</gene>
<sequence length="507" mass="56741">MSPCQQIIVAMIMPLVLCVYVPLTRAQPGFVSIDCGSSTTYNDTNGITWVPDTGYTFTGRNYVTNSTTTNPLHNLRYFPENRDKNCYVLPATPNNFYMVRVSFLYPDFLNSSFRLEMEAQLAATITFQANSSTIPQVYEAYLSTTRDTIYVCLARSTTADVPFMSSLELRPLDTNNMYKILAQGNYLYNNFHANFGSPTPIIRYPDDPYDRQWKNNIPGVNPISNQLAINTTSVFVDFNHWNKVPEIVMQTADSWPKGQSVTITNSFLPDNNNNYYIAFDFAEISPEAENQSRSFSLALNDRTVTNNIFVANLAGGMYVAYELYYPDVLLNSTGTMKLNPDPTSQLGPILNALELFVLTDPAPNRTFLADVLAIESVKESLNLTSWTGDPCVYTPYDWIKCNNDIIPRVITVDLSNYNSMGILPEALNNLTALTKLWLNNNSLRGPIPNLSALTNLQSLRLEDNILTGDIPTWLTSLPSLQELLLSNNSLAGPIPPALLKNTNLTFE</sequence>
<dbReference type="InterPro" id="IPR032675">
    <property type="entry name" value="LRR_dom_sf"/>
</dbReference>
<dbReference type="PANTHER" id="PTHR45631:SF68">
    <property type="entry name" value="REPEAT FAMILY PROTEIN, PUTATIVE, EXPRESSED-RELATED"/>
    <property type="match status" value="1"/>
</dbReference>
<evidence type="ECO:0000256" key="2">
    <source>
        <dbReference type="SAM" id="SignalP"/>
    </source>
</evidence>
<name>A0ABP0U739_9BRYO</name>
<evidence type="ECO:0000259" key="3">
    <source>
        <dbReference type="Pfam" id="PF12819"/>
    </source>
</evidence>
<dbReference type="PANTHER" id="PTHR45631">
    <property type="entry name" value="OS07G0107800 PROTEIN-RELATED"/>
    <property type="match status" value="1"/>
</dbReference>
<dbReference type="Gene3D" id="2.60.120.430">
    <property type="entry name" value="Galactose-binding lectin"/>
    <property type="match status" value="1"/>
</dbReference>
<protein>
    <recommendedName>
        <fullName evidence="3">Malectin-like domain-containing protein</fullName>
    </recommendedName>
</protein>
<dbReference type="PROSITE" id="PS51450">
    <property type="entry name" value="LRR"/>
    <property type="match status" value="1"/>
</dbReference>
<evidence type="ECO:0000256" key="1">
    <source>
        <dbReference type="ARBA" id="ARBA00004167"/>
    </source>
</evidence>
<dbReference type="Pfam" id="PF12819">
    <property type="entry name" value="Malectin_like"/>
    <property type="match status" value="1"/>
</dbReference>
<proteinExistence type="predicted"/>
<dbReference type="Proteomes" id="UP001497512">
    <property type="component" value="Chromosome 2"/>
</dbReference>
<evidence type="ECO:0000313" key="5">
    <source>
        <dbReference type="Proteomes" id="UP001497512"/>
    </source>
</evidence>
<dbReference type="InterPro" id="IPR024788">
    <property type="entry name" value="Malectin-like_Carb-bd_dom"/>
</dbReference>
<dbReference type="EMBL" id="OZ019894">
    <property type="protein sequence ID" value="CAK9214487.1"/>
    <property type="molecule type" value="Genomic_DNA"/>
</dbReference>
<keyword evidence="2" id="KW-0732">Signal</keyword>
<feature type="chain" id="PRO_5047242704" description="Malectin-like domain-containing protein" evidence="2">
    <location>
        <begin position="27"/>
        <end position="507"/>
    </location>
</feature>
<dbReference type="Pfam" id="PF00560">
    <property type="entry name" value="LRR_1"/>
    <property type="match status" value="2"/>
</dbReference>
<reference evidence="4" key="1">
    <citation type="submission" date="2024-02" db="EMBL/GenBank/DDBJ databases">
        <authorList>
            <consortium name="ELIXIR-Norway"/>
            <consortium name="Elixir Norway"/>
        </authorList>
    </citation>
    <scope>NUCLEOTIDE SEQUENCE</scope>
</reference>
<dbReference type="Gene3D" id="3.80.10.10">
    <property type="entry name" value="Ribonuclease Inhibitor"/>
    <property type="match status" value="1"/>
</dbReference>
<keyword evidence="5" id="KW-1185">Reference proteome</keyword>
<comment type="subcellular location">
    <subcellularLocation>
        <location evidence="1">Membrane</location>
        <topology evidence="1">Single-pass membrane protein</topology>
    </subcellularLocation>
</comment>
<accession>A0ABP0U739</accession>
<feature type="signal peptide" evidence="2">
    <location>
        <begin position="1"/>
        <end position="26"/>
    </location>
</feature>